<feature type="transmembrane region" description="Helical" evidence="9">
    <location>
        <begin position="73"/>
        <end position="98"/>
    </location>
</feature>
<evidence type="ECO:0000313" key="10">
    <source>
        <dbReference type="EMBL" id="PRX16736.1"/>
    </source>
</evidence>
<evidence type="ECO:0000256" key="9">
    <source>
        <dbReference type="SAM" id="Phobius"/>
    </source>
</evidence>
<feature type="transmembrane region" description="Helical" evidence="9">
    <location>
        <begin position="321"/>
        <end position="352"/>
    </location>
</feature>
<keyword evidence="4 9" id="KW-0812">Transmembrane</keyword>
<feature type="transmembrane region" description="Helical" evidence="9">
    <location>
        <begin position="398"/>
        <end position="420"/>
    </location>
</feature>
<feature type="transmembrane region" description="Helical" evidence="9">
    <location>
        <begin position="46"/>
        <end position="67"/>
    </location>
</feature>
<feature type="region of interest" description="Disordered" evidence="8">
    <location>
        <begin position="507"/>
        <end position="672"/>
    </location>
</feature>
<comment type="similarity">
    <text evidence="2 7">Belongs to the sodium:solute symporter (SSF) (TC 2.A.21) family.</text>
</comment>
<gene>
    <name evidence="10" type="ORF">CLV67_11867</name>
</gene>
<dbReference type="InterPro" id="IPR001734">
    <property type="entry name" value="Na/solute_symporter"/>
</dbReference>
<dbReference type="PANTHER" id="PTHR48086:SF8">
    <property type="entry name" value="MONOCARBOXYLIC ACID PERMEASE"/>
    <property type="match status" value="1"/>
</dbReference>
<protein>
    <submittedName>
        <fullName evidence="10">SSS family solute:Na+ symporter</fullName>
    </submittedName>
</protein>
<dbReference type="CDD" id="cd10322">
    <property type="entry name" value="SLC5sbd"/>
    <property type="match status" value="1"/>
</dbReference>
<dbReference type="InterPro" id="IPR038377">
    <property type="entry name" value="Na/Glc_symporter_sf"/>
</dbReference>
<keyword evidence="5 9" id="KW-1133">Transmembrane helix</keyword>
<feature type="transmembrane region" description="Helical" evidence="9">
    <location>
        <begin position="6"/>
        <end position="25"/>
    </location>
</feature>
<feature type="transmembrane region" description="Helical" evidence="9">
    <location>
        <begin position="277"/>
        <end position="301"/>
    </location>
</feature>
<dbReference type="GO" id="GO:0022857">
    <property type="term" value="F:transmembrane transporter activity"/>
    <property type="evidence" value="ECO:0007669"/>
    <property type="project" value="InterPro"/>
</dbReference>
<comment type="caution">
    <text evidence="10">The sequence shown here is derived from an EMBL/GenBank/DDBJ whole genome shotgun (WGS) entry which is preliminary data.</text>
</comment>
<feature type="compositionally biased region" description="Basic and acidic residues" evidence="8">
    <location>
        <begin position="507"/>
        <end position="516"/>
    </location>
</feature>
<dbReference type="PROSITE" id="PS50283">
    <property type="entry name" value="NA_SOLUT_SYMP_3"/>
    <property type="match status" value="1"/>
</dbReference>
<reference evidence="10 11" key="1">
    <citation type="submission" date="2018-03" db="EMBL/GenBank/DDBJ databases">
        <title>Genomic Encyclopedia of Archaeal and Bacterial Type Strains, Phase II (KMG-II): from individual species to whole genera.</title>
        <authorList>
            <person name="Goeker M."/>
        </authorList>
    </citation>
    <scope>NUCLEOTIDE SEQUENCE [LARGE SCALE GENOMIC DNA]</scope>
    <source>
        <strain evidence="10 11">DSM 43146</strain>
    </source>
</reference>
<name>A0A2T0K1P5_9ACTN</name>
<sequence>MDDQKVQLIVFTLIFGIVAIMGFAASRWRRPDSIHTLEEWGLGGRAFGNWVTFFLLSGDVYTAYTFVAVPTLVYGIGAAGFFPVPFLVIVYPMLFVVLARFWSVCHVHGFVTPAEFVRARFGSRPLGTGIAVLGIVATMPYIALQLIGIEAVFEVMGLPKGWPLTVAFLVLALYTFNSGLRGPALVSIVKDTLVLWSVLSVVMIVSMMPGGWDPVFRLAEAKYAATPRVDDGLLLAPQSQLNYVTLALGSALALFLYPHTLTGVLAARNRGTLRRNLAVLPIYTLTLGVLMLVGFAAIYSGTSPVGGNANTVVPQWFSENAPAWTAGMVFAAIGVGAMVPAAIMSIAAANLFTRDIYRVYFRPGAGDKEQTYVSKIVSLTVKFGALLVILLLNTQFAIDLQLIGGVVIMQTLPAVALGLYTNWFHRWALMSGIGAGLLVGIVMLWQIPKLGGPDGTTVVREHFGGSAWPLDTIGIDSDASIYVGVVALAVNLLVTFLATPLFRAMDVPDGRDDTRSQDYVADEGDPTIRRMTEIIDGDRPRSPAPASYFTPVGQHHHVHPSGAYPRAGGPSGGYPRAGGPSGGYPRAGGPSGGFPSLGERLAGRSAAGNVPGEHTGGGFAAGHPAERAEDRTYRPGDHPSGAYPAAHDPSAGEPSHESRPADDPSLRTFRRW</sequence>
<feature type="transmembrane region" description="Helical" evidence="9">
    <location>
        <begin position="479"/>
        <end position="502"/>
    </location>
</feature>
<accession>A0A2T0K1P5</accession>
<keyword evidence="11" id="KW-1185">Reference proteome</keyword>
<dbReference type="Gene3D" id="1.20.1730.10">
    <property type="entry name" value="Sodium/glucose cotransporter"/>
    <property type="match status" value="1"/>
</dbReference>
<feature type="transmembrane region" description="Helical" evidence="9">
    <location>
        <begin position="427"/>
        <end position="447"/>
    </location>
</feature>
<feature type="transmembrane region" description="Helical" evidence="9">
    <location>
        <begin position="126"/>
        <end position="149"/>
    </location>
</feature>
<evidence type="ECO:0000256" key="1">
    <source>
        <dbReference type="ARBA" id="ARBA00004141"/>
    </source>
</evidence>
<keyword evidence="6 9" id="KW-0472">Membrane</keyword>
<feature type="transmembrane region" description="Helical" evidence="9">
    <location>
        <begin position="161"/>
        <end position="180"/>
    </location>
</feature>
<keyword evidence="3" id="KW-0813">Transport</keyword>
<dbReference type="Proteomes" id="UP000239415">
    <property type="component" value="Unassembled WGS sequence"/>
</dbReference>
<feature type="transmembrane region" description="Helical" evidence="9">
    <location>
        <begin position="372"/>
        <end position="392"/>
    </location>
</feature>
<feature type="compositionally biased region" description="Gly residues" evidence="8">
    <location>
        <begin position="569"/>
        <end position="592"/>
    </location>
</feature>
<evidence type="ECO:0000313" key="11">
    <source>
        <dbReference type="Proteomes" id="UP000239415"/>
    </source>
</evidence>
<evidence type="ECO:0000256" key="2">
    <source>
        <dbReference type="ARBA" id="ARBA00006434"/>
    </source>
</evidence>
<feature type="compositionally biased region" description="Basic and acidic residues" evidence="8">
    <location>
        <begin position="526"/>
        <end position="541"/>
    </location>
</feature>
<dbReference type="EMBL" id="PVMZ01000018">
    <property type="protein sequence ID" value="PRX16736.1"/>
    <property type="molecule type" value="Genomic_DNA"/>
</dbReference>
<dbReference type="GO" id="GO:0005886">
    <property type="term" value="C:plasma membrane"/>
    <property type="evidence" value="ECO:0007669"/>
    <property type="project" value="TreeGrafter"/>
</dbReference>
<dbReference type="Pfam" id="PF00474">
    <property type="entry name" value="SSF"/>
    <property type="match status" value="1"/>
</dbReference>
<feature type="transmembrane region" description="Helical" evidence="9">
    <location>
        <begin position="243"/>
        <end position="265"/>
    </location>
</feature>
<evidence type="ECO:0000256" key="3">
    <source>
        <dbReference type="ARBA" id="ARBA00022448"/>
    </source>
</evidence>
<dbReference type="InterPro" id="IPR050277">
    <property type="entry name" value="Sodium:Solute_Symporter"/>
</dbReference>
<evidence type="ECO:0000256" key="5">
    <source>
        <dbReference type="ARBA" id="ARBA00022989"/>
    </source>
</evidence>
<evidence type="ECO:0000256" key="8">
    <source>
        <dbReference type="SAM" id="MobiDB-lite"/>
    </source>
</evidence>
<dbReference type="AlphaFoldDB" id="A0A2T0K1P5"/>
<organism evidence="10 11">
    <name type="scientific">Actinoplanes italicus</name>
    <dbReference type="NCBI Taxonomy" id="113567"/>
    <lineage>
        <taxon>Bacteria</taxon>
        <taxon>Bacillati</taxon>
        <taxon>Actinomycetota</taxon>
        <taxon>Actinomycetes</taxon>
        <taxon>Micromonosporales</taxon>
        <taxon>Micromonosporaceae</taxon>
        <taxon>Actinoplanes</taxon>
    </lineage>
</organism>
<evidence type="ECO:0000256" key="4">
    <source>
        <dbReference type="ARBA" id="ARBA00022692"/>
    </source>
</evidence>
<feature type="transmembrane region" description="Helical" evidence="9">
    <location>
        <begin position="192"/>
        <end position="212"/>
    </location>
</feature>
<proteinExistence type="inferred from homology"/>
<feature type="compositionally biased region" description="Basic and acidic residues" evidence="8">
    <location>
        <begin position="654"/>
        <end position="665"/>
    </location>
</feature>
<comment type="subcellular location">
    <subcellularLocation>
        <location evidence="1">Membrane</location>
        <topology evidence="1">Multi-pass membrane protein</topology>
    </subcellularLocation>
</comment>
<dbReference type="PANTHER" id="PTHR48086">
    <property type="entry name" value="SODIUM/PROLINE SYMPORTER-RELATED"/>
    <property type="match status" value="1"/>
</dbReference>
<feature type="compositionally biased region" description="Basic and acidic residues" evidence="8">
    <location>
        <begin position="624"/>
        <end position="637"/>
    </location>
</feature>
<evidence type="ECO:0000256" key="6">
    <source>
        <dbReference type="ARBA" id="ARBA00023136"/>
    </source>
</evidence>
<evidence type="ECO:0000256" key="7">
    <source>
        <dbReference type="RuleBase" id="RU362091"/>
    </source>
</evidence>